<dbReference type="Pfam" id="PF12796">
    <property type="entry name" value="Ank_2"/>
    <property type="match status" value="2"/>
</dbReference>
<evidence type="ECO:0000259" key="4">
    <source>
        <dbReference type="Pfam" id="PF22939"/>
    </source>
</evidence>
<gene>
    <name evidence="6" type="ORF">GP486_002033</name>
</gene>
<dbReference type="Pfam" id="PF01048">
    <property type="entry name" value="PNP_UDP_1"/>
    <property type="match status" value="1"/>
</dbReference>
<dbReference type="SUPFAM" id="SSF53167">
    <property type="entry name" value="Purine and uridine phosphorylases"/>
    <property type="match status" value="1"/>
</dbReference>
<dbReference type="InterPro" id="IPR000845">
    <property type="entry name" value="Nucleoside_phosphorylase_d"/>
</dbReference>
<dbReference type="Pfam" id="PF24883">
    <property type="entry name" value="NPHP3_N"/>
    <property type="match status" value="1"/>
</dbReference>
<dbReference type="InterPro" id="IPR027417">
    <property type="entry name" value="P-loop_NTPase"/>
</dbReference>
<dbReference type="Gene3D" id="3.40.50.1580">
    <property type="entry name" value="Nucleoside phosphorylase domain"/>
    <property type="match status" value="1"/>
</dbReference>
<dbReference type="Pfam" id="PF22939">
    <property type="entry name" value="WHD_GPIID"/>
    <property type="match status" value="1"/>
</dbReference>
<evidence type="ECO:0000256" key="2">
    <source>
        <dbReference type="PROSITE-ProRule" id="PRU00023"/>
    </source>
</evidence>
<dbReference type="EMBL" id="JAGHQM010000208">
    <property type="protein sequence ID" value="KAH0563399.1"/>
    <property type="molecule type" value="Genomic_DNA"/>
</dbReference>
<reference evidence="6" key="1">
    <citation type="submission" date="2021-03" db="EMBL/GenBank/DDBJ databases">
        <title>Comparative genomics and phylogenomic investigation of the class Geoglossomycetes provide insights into ecological specialization and systematics.</title>
        <authorList>
            <person name="Melie T."/>
            <person name="Pirro S."/>
            <person name="Miller A.N."/>
            <person name="Quandt A."/>
        </authorList>
    </citation>
    <scope>NUCLEOTIDE SEQUENCE</scope>
    <source>
        <strain evidence="6">CAQ_001_2017</strain>
    </source>
</reference>
<evidence type="ECO:0000256" key="1">
    <source>
        <dbReference type="ARBA" id="ARBA00022737"/>
    </source>
</evidence>
<dbReference type="AlphaFoldDB" id="A0A9P8LFV7"/>
<dbReference type="InterPro" id="IPR054471">
    <property type="entry name" value="GPIID_WHD"/>
</dbReference>
<dbReference type="InterPro" id="IPR056884">
    <property type="entry name" value="NPHP3-like_N"/>
</dbReference>
<dbReference type="PANTHER" id="PTHR46082:SF11">
    <property type="entry name" value="AAA+ ATPASE DOMAIN-CONTAINING PROTEIN-RELATED"/>
    <property type="match status" value="1"/>
</dbReference>
<keyword evidence="7" id="KW-1185">Reference proteome</keyword>
<feature type="domain" description="GPI inositol-deacylase winged helix" evidence="4">
    <location>
        <begin position="663"/>
        <end position="742"/>
    </location>
</feature>
<feature type="repeat" description="ANK" evidence="2">
    <location>
        <begin position="1022"/>
        <end position="1042"/>
    </location>
</feature>
<feature type="repeat" description="ANK" evidence="2">
    <location>
        <begin position="987"/>
        <end position="1008"/>
    </location>
</feature>
<dbReference type="Gene3D" id="3.40.50.300">
    <property type="entry name" value="P-loop containing nucleotide triphosphate hydrolases"/>
    <property type="match status" value="1"/>
</dbReference>
<keyword evidence="1" id="KW-0677">Repeat</keyword>
<feature type="repeat" description="ANK" evidence="2">
    <location>
        <begin position="952"/>
        <end position="973"/>
    </location>
</feature>
<keyword evidence="2" id="KW-0040">ANK repeat</keyword>
<evidence type="ECO:0000259" key="3">
    <source>
        <dbReference type="Pfam" id="PF01048"/>
    </source>
</evidence>
<protein>
    <recommendedName>
        <fullName evidence="8">Nucleoside phosphorylase domain-containing protein</fullName>
    </recommendedName>
</protein>
<feature type="domain" description="Nephrocystin 3-like N-terminal" evidence="5">
    <location>
        <begin position="391"/>
        <end position="556"/>
    </location>
</feature>
<dbReference type="SMART" id="SM00248">
    <property type="entry name" value="ANK"/>
    <property type="match status" value="6"/>
</dbReference>
<evidence type="ECO:0000259" key="5">
    <source>
        <dbReference type="Pfam" id="PF24883"/>
    </source>
</evidence>
<dbReference type="InterPro" id="IPR002110">
    <property type="entry name" value="Ankyrin_rpt"/>
</dbReference>
<dbReference type="PANTHER" id="PTHR46082">
    <property type="entry name" value="ATP/GTP-BINDING PROTEIN-RELATED"/>
    <property type="match status" value="1"/>
</dbReference>
<feature type="domain" description="Nucleoside phosphorylase" evidence="3">
    <location>
        <begin position="37"/>
        <end position="128"/>
    </location>
</feature>
<sequence>MAAQTATEPRTHNEYTVGWVCALPKEQTAATAMLDQRHADLPKPSNDPNTYTLGSIGKHNIVIACLPKGKIGTSSAATVATQMVGTFPSIKIGLMVGIGGGIPPKVRLGDVVVSTPVGQFPGVVRWDFGKMKEGSNFERTGSLNNLPTSLLAALTKLETEHELIGSKIPEYLDVLKEKWPRLAQKYLRSDSLEDVLFKADYSHVSRSSMDYEVTDDGEDEEESCQFCDRTKIVKRRARDMRVHYGLVASGNQVIKDAIFRDTLNKDLGGHVLCVEMEAAGLVDNFPCIVIRGICDYSDSHKNKDWQEHAAAVAAAFAKELLGYVQPSDVDREHPAKDILGQVLNTVSGIKTNVETVKSQLDRNEDLEILNWLTPIDYGPQQSDFIKRRQEGTGTWLLCTDEFNTWLNQRNKALYCSGIPGAGKTILTSVVVDHLCSKYRTDLSVGIAYLYCNFRQQHQQKPEDLLSSLLKQLVQKQVSVPESVEKLYKHHKRERTRPSLNEILEALKSVSAQYSRVLIIVDALDECGISDSERQKFLLAIFNLQAKTGANIFATSRINDNIANLFKTALPLQIYARNKDVESYLDGQMLLLQSDILDDTLRGMIKREVIKAVDGMFLLAQLHMNTLINQPTKGDIKQALQHLAKGIDGLDETYKQAMERIEDTGSRVRELAKDILAWIVHAKRPLSTIELQHALGVRPLTKKLDRDYLPSVQVLQSMCAGLVTIDKQSGIVRLVHYTTQEYFERTWTSWFPNAQMDITNVCVTYLSFDVFETGFCQSDREFEARLQTNVLYDYAARYWGYHACAASTREGSIKEDLILNLLKSRAKVSATSQAMMASRSYSGYSQRVPGKMTGIHVAAYFGLVGTIKGLLKNEYNPDLPNSYGQTPLSWAAERGHEAVVKLLLATEKVDVDSKDTEYGRTPLSWAAERGHEAVVKLLLATEKVDVDSKDTEYGRTPLSWAAERGHEAVVKLLLATEKVDVDSKDTEYGRTPLSWAAERGHEAVVKLLLATEKVDVDSKDTEYGRTPLSWAAERGHEAVVKLLQSHRLTSSPPPTTC</sequence>
<evidence type="ECO:0000313" key="6">
    <source>
        <dbReference type="EMBL" id="KAH0563399.1"/>
    </source>
</evidence>
<accession>A0A9P8LFV7</accession>
<feature type="repeat" description="ANK" evidence="2">
    <location>
        <begin position="882"/>
        <end position="903"/>
    </location>
</feature>
<dbReference type="GO" id="GO:0009116">
    <property type="term" value="P:nucleoside metabolic process"/>
    <property type="evidence" value="ECO:0007669"/>
    <property type="project" value="InterPro"/>
</dbReference>
<dbReference type="PROSITE" id="PS50088">
    <property type="entry name" value="ANK_REPEAT"/>
    <property type="match status" value="5"/>
</dbReference>
<dbReference type="PROSITE" id="PS50297">
    <property type="entry name" value="ANK_REP_REGION"/>
    <property type="match status" value="5"/>
</dbReference>
<dbReference type="InterPro" id="IPR036770">
    <property type="entry name" value="Ankyrin_rpt-contain_sf"/>
</dbReference>
<organism evidence="6 7">
    <name type="scientific">Trichoglossum hirsutum</name>
    <dbReference type="NCBI Taxonomy" id="265104"/>
    <lineage>
        <taxon>Eukaryota</taxon>
        <taxon>Fungi</taxon>
        <taxon>Dikarya</taxon>
        <taxon>Ascomycota</taxon>
        <taxon>Pezizomycotina</taxon>
        <taxon>Geoglossomycetes</taxon>
        <taxon>Geoglossales</taxon>
        <taxon>Geoglossaceae</taxon>
        <taxon>Trichoglossum</taxon>
    </lineage>
</organism>
<name>A0A9P8LFV7_9PEZI</name>
<dbReference type="Gene3D" id="1.25.40.20">
    <property type="entry name" value="Ankyrin repeat-containing domain"/>
    <property type="match status" value="2"/>
</dbReference>
<comment type="caution">
    <text evidence="6">The sequence shown here is derived from an EMBL/GenBank/DDBJ whole genome shotgun (WGS) entry which is preliminary data.</text>
</comment>
<dbReference type="SUPFAM" id="SSF52540">
    <property type="entry name" value="P-loop containing nucleoside triphosphate hydrolases"/>
    <property type="match status" value="1"/>
</dbReference>
<evidence type="ECO:0000313" key="7">
    <source>
        <dbReference type="Proteomes" id="UP000750711"/>
    </source>
</evidence>
<feature type="repeat" description="ANK" evidence="2">
    <location>
        <begin position="917"/>
        <end position="938"/>
    </location>
</feature>
<dbReference type="InterPro" id="IPR053137">
    <property type="entry name" value="NLR-like"/>
</dbReference>
<dbReference type="GO" id="GO:0003824">
    <property type="term" value="F:catalytic activity"/>
    <property type="evidence" value="ECO:0007669"/>
    <property type="project" value="InterPro"/>
</dbReference>
<dbReference type="SUPFAM" id="SSF48403">
    <property type="entry name" value="Ankyrin repeat"/>
    <property type="match status" value="1"/>
</dbReference>
<evidence type="ECO:0008006" key="8">
    <source>
        <dbReference type="Google" id="ProtNLM"/>
    </source>
</evidence>
<proteinExistence type="predicted"/>
<dbReference type="InterPro" id="IPR035994">
    <property type="entry name" value="Nucleoside_phosphorylase_sf"/>
</dbReference>
<dbReference type="Proteomes" id="UP000750711">
    <property type="component" value="Unassembled WGS sequence"/>
</dbReference>